<name>A0A940SWH4_9ENTE</name>
<organism evidence="1 2">
    <name type="scientific">Vagococcus allomyrinae</name>
    <dbReference type="NCBI Taxonomy" id="2794353"/>
    <lineage>
        <taxon>Bacteria</taxon>
        <taxon>Bacillati</taxon>
        <taxon>Bacillota</taxon>
        <taxon>Bacilli</taxon>
        <taxon>Lactobacillales</taxon>
        <taxon>Enterococcaceae</taxon>
        <taxon>Vagococcus</taxon>
    </lineage>
</organism>
<sequence length="102" mass="11860">MKRKKLRVMLIFSSVLLISVVAILFLNRGKQENQETIEPSVVKDDGERWIQIVRTSESEPSDLYLYDNGVLSGWLEVKLTVEKEGLYIATYMGKIHRNRLDF</sequence>
<reference evidence="1" key="1">
    <citation type="submission" date="2020-12" db="EMBL/GenBank/DDBJ databases">
        <title>Vagococcus allomyrinae sp. nov. and Enterococcus lavae sp. nov., isolated from the larvae of Allomyrina dichotoma.</title>
        <authorList>
            <person name="Lee S.D."/>
        </authorList>
    </citation>
    <scope>NUCLEOTIDE SEQUENCE</scope>
    <source>
        <strain evidence="1">BWB3-3</strain>
    </source>
</reference>
<dbReference type="Proteomes" id="UP000674938">
    <property type="component" value="Unassembled WGS sequence"/>
</dbReference>
<protein>
    <submittedName>
        <fullName evidence="1">Uncharacterized protein</fullName>
    </submittedName>
</protein>
<dbReference type="AlphaFoldDB" id="A0A940SWH4"/>
<dbReference type="EMBL" id="JAEEGA010000009">
    <property type="protein sequence ID" value="MBP1042131.1"/>
    <property type="molecule type" value="Genomic_DNA"/>
</dbReference>
<proteinExistence type="predicted"/>
<evidence type="ECO:0000313" key="1">
    <source>
        <dbReference type="EMBL" id="MBP1042131.1"/>
    </source>
</evidence>
<dbReference type="RefSeq" id="WP_209529046.1">
    <property type="nucleotide sequence ID" value="NZ_JAEEGA010000009.1"/>
</dbReference>
<evidence type="ECO:0000313" key="2">
    <source>
        <dbReference type="Proteomes" id="UP000674938"/>
    </source>
</evidence>
<accession>A0A940SWH4</accession>
<gene>
    <name evidence="1" type="ORF">I6N95_14015</name>
</gene>
<keyword evidence="2" id="KW-1185">Reference proteome</keyword>
<comment type="caution">
    <text evidence="1">The sequence shown here is derived from an EMBL/GenBank/DDBJ whole genome shotgun (WGS) entry which is preliminary data.</text>
</comment>